<protein>
    <submittedName>
        <fullName evidence="5">50S ribosomal protein L19</fullName>
    </submittedName>
</protein>
<reference evidence="5" key="1">
    <citation type="submission" date="2017-04" db="EMBL/GenBank/DDBJ databases">
        <title>Population genomics of picophytoplankton unveils novel chromosome hypervariability.</title>
        <authorList>
            <consortium name="DOE Joint Genome Institute"/>
            <person name="Blanc-Mathieu R."/>
            <person name="Krasovec M."/>
            <person name="Hebrard M."/>
            <person name="Yau S."/>
            <person name="Desgranges E."/>
            <person name="Martin J."/>
            <person name="Schackwitz W."/>
            <person name="Kuo A."/>
            <person name="Salin G."/>
            <person name="Donnadieu C."/>
            <person name="Desdevises Y."/>
            <person name="Sanchez-Ferandin S."/>
            <person name="Moreau H."/>
            <person name="Rivals E."/>
            <person name="Grigoriev I.V."/>
            <person name="Grimsley N."/>
            <person name="Eyre-Walker A."/>
            <person name="Piganeau G."/>
        </authorList>
    </citation>
    <scope>NUCLEOTIDE SEQUENCE [LARGE SCALE GENOMIC DNA]</scope>
    <source>
        <strain evidence="5">RCC 1115</strain>
    </source>
</reference>
<dbReference type="PIRSF" id="PIRSF002191">
    <property type="entry name" value="Ribosomal_L19"/>
    <property type="match status" value="1"/>
</dbReference>
<proteinExistence type="inferred from homology"/>
<dbReference type="Proteomes" id="UP000195557">
    <property type="component" value="Unassembled WGS sequence"/>
</dbReference>
<dbReference type="OrthoDB" id="432645at2759"/>
<dbReference type="InterPro" id="IPR001857">
    <property type="entry name" value="Ribosomal_bL19"/>
</dbReference>
<evidence type="ECO:0000256" key="3">
    <source>
        <dbReference type="ARBA" id="ARBA00023274"/>
    </source>
</evidence>
<dbReference type="InterPro" id="IPR038657">
    <property type="entry name" value="Ribosomal_bL19_sf"/>
</dbReference>
<feature type="region of interest" description="Disordered" evidence="4">
    <location>
        <begin position="1"/>
        <end position="29"/>
    </location>
</feature>
<name>A0A1Y5I8S8_OSTTA</name>
<dbReference type="PANTHER" id="PTHR15680:SF9">
    <property type="entry name" value="LARGE RIBOSOMAL SUBUNIT PROTEIN BL19M"/>
    <property type="match status" value="1"/>
</dbReference>
<dbReference type="KEGG" id="ota:OT_ostta14g01950"/>
<dbReference type="RefSeq" id="XP_003083022.2">
    <property type="nucleotide sequence ID" value="XM_003082974.2"/>
</dbReference>
<dbReference type="InterPro" id="IPR008991">
    <property type="entry name" value="Translation_prot_SH3-like_sf"/>
</dbReference>
<dbReference type="Gene3D" id="2.30.30.790">
    <property type="match status" value="1"/>
</dbReference>
<dbReference type="GO" id="GO:0003735">
    <property type="term" value="F:structural constituent of ribosome"/>
    <property type="evidence" value="ECO:0007669"/>
    <property type="project" value="InterPro"/>
</dbReference>
<sequence>MEAPMTSFEAGARQEGWGSAGGGAAPWTPTRELKKRKSYFKRCGHMMETLERERMKELAAERVIVPFRPGDVVKLTLEVPENMRKTQTFTGICIAKRHRGMGSSFTLRSAVGNLVVERTFPLFTPNIKGMEILERRKVRRAKLYYLRDKPLRYSRP</sequence>
<comment type="similarity">
    <text evidence="1">Belongs to the bacterial ribosomal protein bL19 family.</text>
</comment>
<dbReference type="GO" id="GO:0005762">
    <property type="term" value="C:mitochondrial large ribosomal subunit"/>
    <property type="evidence" value="ECO:0007669"/>
    <property type="project" value="TreeGrafter"/>
</dbReference>
<gene>
    <name evidence="5" type="ORF">BE221DRAFT_146295</name>
</gene>
<evidence type="ECO:0000256" key="2">
    <source>
        <dbReference type="ARBA" id="ARBA00022980"/>
    </source>
</evidence>
<evidence type="ECO:0000256" key="4">
    <source>
        <dbReference type="SAM" id="MobiDB-lite"/>
    </source>
</evidence>
<dbReference type="SUPFAM" id="SSF50104">
    <property type="entry name" value="Translation proteins SH3-like domain"/>
    <property type="match status" value="1"/>
</dbReference>
<dbReference type="eggNOG" id="KOG1698">
    <property type="taxonomic scope" value="Eukaryota"/>
</dbReference>
<organism evidence="5">
    <name type="scientific">Ostreococcus tauri</name>
    <name type="common">Marine green alga</name>
    <dbReference type="NCBI Taxonomy" id="70448"/>
    <lineage>
        <taxon>Eukaryota</taxon>
        <taxon>Viridiplantae</taxon>
        <taxon>Chlorophyta</taxon>
        <taxon>Mamiellophyceae</taxon>
        <taxon>Mamiellales</taxon>
        <taxon>Bathycoccaceae</taxon>
        <taxon>Ostreococcus</taxon>
    </lineage>
</organism>
<dbReference type="EMBL" id="KZ155785">
    <property type="protein sequence ID" value="OUS45990.1"/>
    <property type="molecule type" value="Genomic_DNA"/>
</dbReference>
<keyword evidence="3" id="KW-0687">Ribonucleoprotein</keyword>
<accession>A0A1Y5I8S8</accession>
<dbReference type="GO" id="GO:0006412">
    <property type="term" value="P:translation"/>
    <property type="evidence" value="ECO:0007669"/>
    <property type="project" value="InterPro"/>
</dbReference>
<evidence type="ECO:0000256" key="1">
    <source>
        <dbReference type="ARBA" id="ARBA00005781"/>
    </source>
</evidence>
<keyword evidence="2 5" id="KW-0689">Ribosomal protein</keyword>
<dbReference type="OMA" id="RNHIAEC"/>
<dbReference type="PANTHER" id="PTHR15680">
    <property type="entry name" value="RIBOSOMAL PROTEIN L19"/>
    <property type="match status" value="1"/>
</dbReference>
<evidence type="ECO:0000313" key="5">
    <source>
        <dbReference type="EMBL" id="OUS45990.1"/>
    </source>
</evidence>
<dbReference type="PRINTS" id="PR00061">
    <property type="entry name" value="RIBOSOMALL19"/>
</dbReference>
<dbReference type="Pfam" id="PF01245">
    <property type="entry name" value="Ribosomal_L19"/>
    <property type="match status" value="1"/>
</dbReference>
<dbReference type="AlphaFoldDB" id="A0A1Y5I8S8"/>